<comment type="caution">
    <text evidence="1">The sequence shown here is derived from an EMBL/GenBank/DDBJ whole genome shotgun (WGS) entry which is preliminary data.</text>
</comment>
<name>A0A4Q1BK74_TREME</name>
<accession>A0A4Q1BK74</accession>
<dbReference type="EMBL" id="SDIL01000055">
    <property type="protein sequence ID" value="RXK38030.1"/>
    <property type="molecule type" value="Genomic_DNA"/>
</dbReference>
<evidence type="ECO:0000313" key="1">
    <source>
        <dbReference type="EMBL" id="RXK38030.1"/>
    </source>
</evidence>
<reference evidence="1 2" key="1">
    <citation type="submission" date="2016-06" db="EMBL/GenBank/DDBJ databases">
        <title>Evolution of pathogenesis and genome organization in the Tremellales.</title>
        <authorList>
            <person name="Cuomo C."/>
            <person name="Litvintseva A."/>
            <person name="Heitman J."/>
            <person name="Chen Y."/>
            <person name="Sun S."/>
            <person name="Springer D."/>
            <person name="Dromer F."/>
            <person name="Young S."/>
            <person name="Zeng Q."/>
            <person name="Chapman S."/>
            <person name="Gujja S."/>
            <person name="Saif S."/>
            <person name="Birren B."/>
        </authorList>
    </citation>
    <scope>NUCLEOTIDE SEQUENCE [LARGE SCALE GENOMIC DNA]</scope>
    <source>
        <strain evidence="1 2">ATCC 28783</strain>
    </source>
</reference>
<proteinExistence type="predicted"/>
<keyword evidence="2" id="KW-1185">Reference proteome</keyword>
<dbReference type="InParanoid" id="A0A4Q1BK74"/>
<protein>
    <submittedName>
        <fullName evidence="1">Uncharacterized protein</fullName>
    </submittedName>
</protein>
<sequence length="165" mass="18454">MTEEVSRASRCRGVTSRATNVALEVRFADVIWAVEHGPTSGCWFALQQHLGQTLSAMDEASTKAAVTLPEEDIDKGSIEQMTRYPRAKPAMRDMPRQSQGAREGVIGIRKLNEGGKKGSPLLHFPKRSLVDRAIYNFLLTSRSTHPLSSLLLCLRHELWYSMTLE</sequence>
<gene>
    <name evidence="1" type="ORF">M231_04699</name>
</gene>
<organism evidence="1 2">
    <name type="scientific">Tremella mesenterica</name>
    <name type="common">Jelly fungus</name>
    <dbReference type="NCBI Taxonomy" id="5217"/>
    <lineage>
        <taxon>Eukaryota</taxon>
        <taxon>Fungi</taxon>
        <taxon>Dikarya</taxon>
        <taxon>Basidiomycota</taxon>
        <taxon>Agaricomycotina</taxon>
        <taxon>Tremellomycetes</taxon>
        <taxon>Tremellales</taxon>
        <taxon>Tremellaceae</taxon>
        <taxon>Tremella</taxon>
    </lineage>
</organism>
<evidence type="ECO:0000313" key="2">
    <source>
        <dbReference type="Proteomes" id="UP000289152"/>
    </source>
</evidence>
<dbReference type="Proteomes" id="UP000289152">
    <property type="component" value="Unassembled WGS sequence"/>
</dbReference>
<dbReference type="AlphaFoldDB" id="A0A4Q1BK74"/>